<proteinExistence type="predicted"/>
<name>A0CV40_PARTE</name>
<reference evidence="1 2" key="1">
    <citation type="journal article" date="2006" name="Nature">
        <title>Global trends of whole-genome duplications revealed by the ciliate Paramecium tetraurelia.</title>
        <authorList>
            <consortium name="Genoscope"/>
            <person name="Aury J.-M."/>
            <person name="Jaillon O."/>
            <person name="Duret L."/>
            <person name="Noel B."/>
            <person name="Jubin C."/>
            <person name="Porcel B.M."/>
            <person name="Segurens B."/>
            <person name="Daubin V."/>
            <person name="Anthouard V."/>
            <person name="Aiach N."/>
            <person name="Arnaiz O."/>
            <person name="Billaut A."/>
            <person name="Beisson J."/>
            <person name="Blanc I."/>
            <person name="Bouhouche K."/>
            <person name="Camara F."/>
            <person name="Duharcourt S."/>
            <person name="Guigo R."/>
            <person name="Gogendeau D."/>
            <person name="Katinka M."/>
            <person name="Keller A.-M."/>
            <person name="Kissmehl R."/>
            <person name="Klotz C."/>
            <person name="Koll F."/>
            <person name="Le Moue A."/>
            <person name="Lepere C."/>
            <person name="Malinsky S."/>
            <person name="Nowacki M."/>
            <person name="Nowak J.K."/>
            <person name="Plattner H."/>
            <person name="Poulain J."/>
            <person name="Ruiz F."/>
            <person name="Serrano V."/>
            <person name="Zagulski M."/>
            <person name="Dessen P."/>
            <person name="Betermier M."/>
            <person name="Weissenbach J."/>
            <person name="Scarpelli C."/>
            <person name="Schachter V."/>
            <person name="Sperling L."/>
            <person name="Meyer E."/>
            <person name="Cohen J."/>
            <person name="Wincker P."/>
        </authorList>
    </citation>
    <scope>NUCLEOTIDE SEQUENCE [LARGE SCALE GENOMIC DNA]</scope>
    <source>
        <strain evidence="1 2">Stock d4-2</strain>
    </source>
</reference>
<dbReference type="OrthoDB" id="10366971at2759"/>
<dbReference type="RefSeq" id="XP_001442054.1">
    <property type="nucleotide sequence ID" value="XM_001442017.1"/>
</dbReference>
<gene>
    <name evidence="1" type="ORF">GSPATT00010825001</name>
</gene>
<keyword evidence="2" id="KW-1185">Reference proteome</keyword>
<dbReference type="EMBL" id="CT868196">
    <property type="protein sequence ID" value="CAK74657.1"/>
    <property type="molecule type" value="Genomic_DNA"/>
</dbReference>
<dbReference type="KEGG" id="ptm:GSPATT00010825001"/>
<evidence type="ECO:0000313" key="2">
    <source>
        <dbReference type="Proteomes" id="UP000000600"/>
    </source>
</evidence>
<organism evidence="1 2">
    <name type="scientific">Paramecium tetraurelia</name>
    <dbReference type="NCBI Taxonomy" id="5888"/>
    <lineage>
        <taxon>Eukaryota</taxon>
        <taxon>Sar</taxon>
        <taxon>Alveolata</taxon>
        <taxon>Ciliophora</taxon>
        <taxon>Intramacronucleata</taxon>
        <taxon>Oligohymenophorea</taxon>
        <taxon>Peniculida</taxon>
        <taxon>Parameciidae</taxon>
        <taxon>Paramecium</taxon>
    </lineage>
</organism>
<dbReference type="HOGENOM" id="CLU_145092_0_0_1"/>
<dbReference type="Proteomes" id="UP000000600">
    <property type="component" value="Unassembled WGS sequence"/>
</dbReference>
<dbReference type="GeneID" id="5027839"/>
<protein>
    <recommendedName>
        <fullName evidence="3">BTB domain-containing protein</fullName>
    </recommendedName>
</protein>
<dbReference type="AlphaFoldDB" id="A0CV40"/>
<evidence type="ECO:0000313" key="1">
    <source>
        <dbReference type="EMBL" id="CAK74657.1"/>
    </source>
</evidence>
<evidence type="ECO:0008006" key="3">
    <source>
        <dbReference type="Google" id="ProtNLM"/>
    </source>
</evidence>
<sequence length="127" mass="15015">MFKSYYINVNLFAKQIVKLGQNDTTLPIISERLRNTSKVIALLKLMYPNEIPEKFEMIGEKIYEVIVTIEQNFTIFKILIQWCEQNQIKMKDSKRGKNSQLDINLINSIRAYSEYINNELGIYFKPK</sequence>
<dbReference type="InParanoid" id="A0CV40"/>
<accession>A0CV40</accession>